<dbReference type="KEGG" id="ngr:NAEGRDRAFT_49582"/>
<dbReference type="InParanoid" id="D2VHH4"/>
<gene>
    <name evidence="1" type="ORF">NAEGRDRAFT_49582</name>
</gene>
<dbReference type="RefSeq" id="XP_002676332.1">
    <property type="nucleotide sequence ID" value="XM_002676286.1"/>
</dbReference>
<dbReference type="OMA" id="NKTHEQN"/>
<dbReference type="AlphaFoldDB" id="D2VHH4"/>
<dbReference type="VEuPathDB" id="AmoebaDB:NAEGRDRAFT_49582"/>
<organism evidence="2">
    <name type="scientific">Naegleria gruberi</name>
    <name type="common">Amoeba</name>
    <dbReference type="NCBI Taxonomy" id="5762"/>
    <lineage>
        <taxon>Eukaryota</taxon>
        <taxon>Discoba</taxon>
        <taxon>Heterolobosea</taxon>
        <taxon>Tetramitia</taxon>
        <taxon>Eutetramitia</taxon>
        <taxon>Vahlkampfiidae</taxon>
        <taxon>Naegleria</taxon>
    </lineage>
</organism>
<dbReference type="GeneID" id="8863308"/>
<dbReference type="Proteomes" id="UP000006671">
    <property type="component" value="Unassembled WGS sequence"/>
</dbReference>
<name>D2VHH4_NAEGR</name>
<dbReference type="EMBL" id="GG738872">
    <property type="protein sequence ID" value="EFC43588.1"/>
    <property type="molecule type" value="Genomic_DNA"/>
</dbReference>
<accession>D2VHH4</accession>
<proteinExistence type="predicted"/>
<reference evidence="1 2" key="1">
    <citation type="journal article" date="2010" name="Cell">
        <title>The genome of Naegleria gruberi illuminates early eukaryotic versatility.</title>
        <authorList>
            <person name="Fritz-Laylin L.K."/>
            <person name="Prochnik S.E."/>
            <person name="Ginger M.L."/>
            <person name="Dacks J.B."/>
            <person name="Carpenter M.L."/>
            <person name="Field M.C."/>
            <person name="Kuo A."/>
            <person name="Paredez A."/>
            <person name="Chapman J."/>
            <person name="Pham J."/>
            <person name="Shu S."/>
            <person name="Neupane R."/>
            <person name="Cipriano M."/>
            <person name="Mancuso J."/>
            <person name="Tu H."/>
            <person name="Salamov A."/>
            <person name="Lindquist E."/>
            <person name="Shapiro H."/>
            <person name="Lucas S."/>
            <person name="Grigoriev I.V."/>
            <person name="Cande W.Z."/>
            <person name="Fulton C."/>
            <person name="Rokhsar D.S."/>
            <person name="Dawson S.C."/>
        </authorList>
    </citation>
    <scope>NUCLEOTIDE SEQUENCE [LARGE SCALE GENOMIC DNA]</scope>
    <source>
        <strain evidence="1 2">NEG-M</strain>
    </source>
</reference>
<sequence>MGGNQSTSESKEPIAELSADYQELDLSTFKLNIVKTNTSSELTIGNRRMIILDGLDKKFEFTEESGNVHRIHHVMFGSDDEKKEAILVLLNMMNSLKFFQMQNKAGKSFNTSGSDAGTTITLQNGKKRVEVKMTERTALKNKAHEPNFKQIEEQAERWISSQISKKSQFRSVTVTFSAALIKYFLDELDSGLQLMYTLPNTRVNLKTCILTSSTNIAETKVENLTLPNCEVILSVGKYSMVSFGDDSGKLTAPQAVNLTGVSSFSLDISSDKKSLVVNL</sequence>
<dbReference type="OrthoDB" id="10250847at2759"/>
<keyword evidence="2" id="KW-1185">Reference proteome</keyword>
<evidence type="ECO:0000313" key="1">
    <source>
        <dbReference type="EMBL" id="EFC43588.1"/>
    </source>
</evidence>
<protein>
    <submittedName>
        <fullName evidence="1">Predicted protein</fullName>
    </submittedName>
</protein>
<evidence type="ECO:0000313" key="2">
    <source>
        <dbReference type="Proteomes" id="UP000006671"/>
    </source>
</evidence>